<evidence type="ECO:0000256" key="4">
    <source>
        <dbReference type="ARBA" id="ARBA00022519"/>
    </source>
</evidence>
<dbReference type="PANTHER" id="PTHR30574:SF1">
    <property type="entry name" value="SULPHUR TRANSPORT DOMAIN-CONTAINING PROTEIN"/>
    <property type="match status" value="1"/>
</dbReference>
<dbReference type="EMBL" id="BAABBO010000007">
    <property type="protein sequence ID" value="GAA3958534.1"/>
    <property type="molecule type" value="Genomic_DNA"/>
</dbReference>
<evidence type="ECO:0000256" key="2">
    <source>
        <dbReference type="ARBA" id="ARBA00022448"/>
    </source>
</evidence>
<keyword evidence="3" id="KW-1003">Cell membrane</keyword>
<sequence length="139" mass="14405">MTEFTPFTGLAGGLLIGLSSVLMLLGAGRIAGISGIFGGLLAPVRGDTAWRAMFIAGLVIGALAWRLFSDEPLPVDLQVSWPIMIVAGFLVGFGARLGGGCTSGHGVCGIGRLSRRSIVATLTFMGTAILTTFVMRHLI</sequence>
<comment type="similarity">
    <text evidence="8">Belongs to the TsuA/YedE (TC 9.B.102) family.</text>
</comment>
<evidence type="ECO:0000256" key="8">
    <source>
        <dbReference type="ARBA" id="ARBA00035655"/>
    </source>
</evidence>
<organism evidence="10 11">
    <name type="scientific">Allohahella marinimesophila</name>
    <dbReference type="NCBI Taxonomy" id="1054972"/>
    <lineage>
        <taxon>Bacteria</taxon>
        <taxon>Pseudomonadati</taxon>
        <taxon>Pseudomonadota</taxon>
        <taxon>Gammaproteobacteria</taxon>
        <taxon>Oceanospirillales</taxon>
        <taxon>Hahellaceae</taxon>
        <taxon>Allohahella</taxon>
    </lineage>
</organism>
<feature type="transmembrane region" description="Helical" evidence="9">
    <location>
        <begin position="79"/>
        <end position="97"/>
    </location>
</feature>
<comment type="subcellular location">
    <subcellularLocation>
        <location evidence="1">Cell inner membrane</location>
        <topology evidence="1">Multi-pass membrane protein</topology>
    </subcellularLocation>
</comment>
<keyword evidence="4" id="KW-0997">Cell inner membrane</keyword>
<reference evidence="11" key="1">
    <citation type="journal article" date="2019" name="Int. J. Syst. Evol. Microbiol.">
        <title>The Global Catalogue of Microorganisms (GCM) 10K type strain sequencing project: providing services to taxonomists for standard genome sequencing and annotation.</title>
        <authorList>
            <consortium name="The Broad Institute Genomics Platform"/>
            <consortium name="The Broad Institute Genome Sequencing Center for Infectious Disease"/>
            <person name="Wu L."/>
            <person name="Ma J."/>
        </authorList>
    </citation>
    <scope>NUCLEOTIDE SEQUENCE [LARGE SCALE GENOMIC DNA]</scope>
    <source>
        <strain evidence="11">JCM 17555</strain>
    </source>
</reference>
<evidence type="ECO:0000256" key="7">
    <source>
        <dbReference type="ARBA" id="ARBA00023136"/>
    </source>
</evidence>
<gene>
    <name evidence="10" type="ORF">GCM10022278_16160</name>
</gene>
<feature type="transmembrane region" description="Helical" evidence="9">
    <location>
        <begin position="48"/>
        <end position="67"/>
    </location>
</feature>
<dbReference type="InterPro" id="IPR007272">
    <property type="entry name" value="Sulf_transp_TsuA/YedE"/>
</dbReference>
<proteinExistence type="inferred from homology"/>
<name>A0ABP7P2G1_9GAMM</name>
<evidence type="ECO:0000256" key="9">
    <source>
        <dbReference type="SAM" id="Phobius"/>
    </source>
</evidence>
<dbReference type="Proteomes" id="UP001501337">
    <property type="component" value="Unassembled WGS sequence"/>
</dbReference>
<keyword evidence="7 9" id="KW-0472">Membrane</keyword>
<evidence type="ECO:0000313" key="10">
    <source>
        <dbReference type="EMBL" id="GAA3958534.1"/>
    </source>
</evidence>
<evidence type="ECO:0000256" key="6">
    <source>
        <dbReference type="ARBA" id="ARBA00022989"/>
    </source>
</evidence>
<dbReference type="PANTHER" id="PTHR30574">
    <property type="entry name" value="INNER MEMBRANE PROTEIN YEDE"/>
    <property type="match status" value="1"/>
</dbReference>
<dbReference type="RefSeq" id="WP_344805113.1">
    <property type="nucleotide sequence ID" value="NZ_BAABBO010000007.1"/>
</dbReference>
<evidence type="ECO:0000256" key="5">
    <source>
        <dbReference type="ARBA" id="ARBA00022692"/>
    </source>
</evidence>
<keyword evidence="2" id="KW-0813">Transport</keyword>
<protein>
    <submittedName>
        <fullName evidence="10">YeeE/YedE family protein</fullName>
    </submittedName>
</protein>
<evidence type="ECO:0000256" key="1">
    <source>
        <dbReference type="ARBA" id="ARBA00004429"/>
    </source>
</evidence>
<evidence type="ECO:0000256" key="3">
    <source>
        <dbReference type="ARBA" id="ARBA00022475"/>
    </source>
</evidence>
<comment type="caution">
    <text evidence="10">The sequence shown here is derived from an EMBL/GenBank/DDBJ whole genome shotgun (WGS) entry which is preliminary data.</text>
</comment>
<dbReference type="Pfam" id="PF04143">
    <property type="entry name" value="Sulf_transp"/>
    <property type="match status" value="1"/>
</dbReference>
<keyword evidence="6 9" id="KW-1133">Transmembrane helix</keyword>
<evidence type="ECO:0000313" key="11">
    <source>
        <dbReference type="Proteomes" id="UP001501337"/>
    </source>
</evidence>
<accession>A0ABP7P2G1</accession>
<keyword evidence="5 9" id="KW-0812">Transmembrane</keyword>
<keyword evidence="11" id="KW-1185">Reference proteome</keyword>
<feature type="transmembrane region" description="Helical" evidence="9">
    <location>
        <begin position="118"/>
        <end position="138"/>
    </location>
</feature>